<evidence type="ECO:0000313" key="1">
    <source>
        <dbReference type="EMBL" id="STM07657.1"/>
    </source>
</evidence>
<sequence length="135" mass="15413">MGKRVQPINTALIPNWKTLDPRVVKGDWFNVGGKVYGTPYQWGPNLLMYNTKTFRRRRIAGKWFLLSKICRTARAIKAAFRLMMALSTLRTLRCSLKPLSRSWGISDPYQLTEEQYQAGAESAARSTQFDPSLLA</sequence>
<proteinExistence type="predicted"/>
<organism evidence="1 2">
    <name type="scientific">Escherichia coli</name>
    <dbReference type="NCBI Taxonomy" id="562"/>
    <lineage>
        <taxon>Bacteria</taxon>
        <taxon>Pseudomonadati</taxon>
        <taxon>Pseudomonadota</taxon>
        <taxon>Gammaproteobacteria</taxon>
        <taxon>Enterobacterales</taxon>
        <taxon>Enterobacteriaceae</taxon>
        <taxon>Escherichia</taxon>
    </lineage>
</organism>
<gene>
    <name evidence="1" type="ORF">NCTC9962_05277</name>
</gene>
<name>A0A377CV40_ECOLX</name>
<dbReference type="EMBL" id="UGED01000010">
    <property type="protein sequence ID" value="STM07657.1"/>
    <property type="molecule type" value="Genomic_DNA"/>
</dbReference>
<accession>A0A377CV40</accession>
<dbReference type="Gene3D" id="3.40.190.10">
    <property type="entry name" value="Periplasmic binding protein-like II"/>
    <property type="match status" value="2"/>
</dbReference>
<dbReference type="AlphaFoldDB" id="A0A377CV40"/>
<dbReference type="Proteomes" id="UP000254052">
    <property type="component" value="Unassembled WGS sequence"/>
</dbReference>
<evidence type="ECO:0000313" key="2">
    <source>
        <dbReference type="Proteomes" id="UP000254052"/>
    </source>
</evidence>
<dbReference type="SUPFAM" id="SSF53850">
    <property type="entry name" value="Periplasmic binding protein-like II"/>
    <property type="match status" value="1"/>
</dbReference>
<reference evidence="1 2" key="1">
    <citation type="submission" date="2018-06" db="EMBL/GenBank/DDBJ databases">
        <authorList>
            <consortium name="Pathogen Informatics"/>
            <person name="Doyle S."/>
        </authorList>
    </citation>
    <scope>NUCLEOTIDE SEQUENCE [LARGE SCALE GENOMIC DNA]</scope>
    <source>
        <strain evidence="1 2">NCTC9962</strain>
    </source>
</reference>
<protein>
    <submittedName>
        <fullName evidence="1">Putative spermidine/putrescine transporter subunit</fullName>
    </submittedName>
</protein>